<feature type="signal peptide" evidence="1">
    <location>
        <begin position="1"/>
        <end position="19"/>
    </location>
</feature>
<organism evidence="2 3">
    <name type="scientific">Allofrancisella guangzhouensis</name>
    <dbReference type="NCBI Taxonomy" id="594679"/>
    <lineage>
        <taxon>Bacteria</taxon>
        <taxon>Pseudomonadati</taxon>
        <taxon>Pseudomonadota</taxon>
        <taxon>Gammaproteobacteria</taxon>
        <taxon>Thiotrichales</taxon>
        <taxon>Francisellaceae</taxon>
        <taxon>Allofrancisella</taxon>
    </lineage>
</organism>
<evidence type="ECO:0000256" key="1">
    <source>
        <dbReference type="SAM" id="SignalP"/>
    </source>
</evidence>
<proteinExistence type="predicted"/>
<reference evidence="2 3" key="1">
    <citation type="submission" date="2014-12" db="EMBL/GenBank/DDBJ databases">
        <title>Complete genome sequence of Francisella guanzhouensis strain 08HL01032 isolated from air-conditioning system in China.</title>
        <authorList>
            <person name="Svensson D."/>
            <person name="Ohrman C."/>
            <person name="Backman S."/>
            <person name="Karlsson E."/>
            <person name="Nilsson E."/>
            <person name="Bystrom M."/>
            <person name="Larkeryd A."/>
            <person name="Stenberg P."/>
            <person name="Scholtz H.C."/>
            <person name="Forsman M."/>
            <person name="Sjodin A."/>
        </authorList>
    </citation>
    <scope>NUCLEOTIDE SEQUENCE [LARGE SCALE GENOMIC DNA]</scope>
    <source>
        <strain evidence="2 3">08HL01032</strain>
    </source>
</reference>
<name>A0A0A8E2B6_9GAMM</name>
<protein>
    <submittedName>
        <fullName evidence="2">Uncharacterized protein</fullName>
    </submittedName>
</protein>
<dbReference type="KEGG" id="fgu:SD28_01160"/>
<keyword evidence="1" id="KW-0732">Signal</keyword>
<dbReference type="RefSeq" id="WP_039123274.1">
    <property type="nucleotide sequence ID" value="NZ_CP010427.1"/>
</dbReference>
<dbReference type="AlphaFoldDB" id="A0A0A8E2B6"/>
<dbReference type="STRING" id="594679.SD28_01160"/>
<accession>A0A0A8E2B6</accession>
<feature type="chain" id="PRO_5002051346" evidence="1">
    <location>
        <begin position="20"/>
        <end position="233"/>
    </location>
</feature>
<dbReference type="EMBL" id="CP010427">
    <property type="protein sequence ID" value="AJC48365.1"/>
    <property type="molecule type" value="Genomic_DNA"/>
</dbReference>
<dbReference type="HOGENOM" id="CLU_1188542_0_0_6"/>
<dbReference type="Proteomes" id="UP000031104">
    <property type="component" value="Chromosome"/>
</dbReference>
<evidence type="ECO:0000313" key="2">
    <source>
        <dbReference type="EMBL" id="AJC48365.1"/>
    </source>
</evidence>
<keyword evidence="3" id="KW-1185">Reference proteome</keyword>
<evidence type="ECO:0000313" key="3">
    <source>
        <dbReference type="Proteomes" id="UP000031104"/>
    </source>
</evidence>
<gene>
    <name evidence="2" type="ORF">SD28_01160</name>
</gene>
<sequence length="233" mass="25856">MKKLGLIIACALGYAGAYADNHVGIYFKNDVKPESCKGAETSPSLCNFNYELKVYNESGKEESSIHLGTPGERNSWDAYNPYSHLYEVNGPVAYTARNGKADRIIFNMQYFDPLKKTVVEDGLASKPFGKDHYCNIKVTPIQGVVYTLTSKGSGYEAMPILIADTGDGSPCRFALTGWGYYHLSNDTSDESLDGEVNGEEYFKAHPEELVRLNQIYYEATGSLPERLKNNSIK</sequence>